<reference evidence="2 3" key="1">
    <citation type="submission" date="2024-05" db="EMBL/GenBank/DDBJ databases">
        <title>A draft genome resource for the thread blight pathogen Marasmius tenuissimus strain MS-2.</title>
        <authorList>
            <person name="Yulfo-Soto G.E."/>
            <person name="Baruah I.K."/>
            <person name="Amoako-Attah I."/>
            <person name="Bukari Y."/>
            <person name="Meinhardt L.W."/>
            <person name="Bailey B.A."/>
            <person name="Cohen S.P."/>
        </authorList>
    </citation>
    <scope>NUCLEOTIDE SEQUENCE [LARGE SCALE GENOMIC DNA]</scope>
    <source>
        <strain evidence="2 3">MS-2</strain>
    </source>
</reference>
<evidence type="ECO:0000256" key="1">
    <source>
        <dbReference type="SAM" id="Coils"/>
    </source>
</evidence>
<keyword evidence="1" id="KW-0175">Coiled coil</keyword>
<accession>A0ABR3A1P7</accession>
<dbReference type="Proteomes" id="UP001437256">
    <property type="component" value="Unassembled WGS sequence"/>
</dbReference>
<proteinExistence type="predicted"/>
<name>A0ABR3A1P7_9AGAR</name>
<evidence type="ECO:0000313" key="3">
    <source>
        <dbReference type="Proteomes" id="UP001437256"/>
    </source>
</evidence>
<sequence>MSSPISSSTNVSDALLALKDTSINVPNTSNAENIPGAGGHVPLFHFGQLGPGLPLTPGARFNVTAGTGPQMSYEQYLASLQAEMARLQQLNTHMNMDQTTSMSANIALSPSGIQLPTQPSSPVQAIPSAAGVIVGAAKSIGAEGTSPATPAMPAATAIHHSSGGGPPGEEPSLVLGVEDLGGDDSAGNAAHIEVIHKPKGEAGSRRRGYNLQQAMRMDDDKVYNAFLQSVRFSAVHAGIKYDRTYRQQDIEVVNNVCKLVVKNNPYLTKKRFPQYWPITEALK</sequence>
<protein>
    <submittedName>
        <fullName evidence="2">Uncharacterized protein</fullName>
    </submittedName>
</protein>
<keyword evidence="3" id="KW-1185">Reference proteome</keyword>
<dbReference type="EMBL" id="JBBXMP010000025">
    <property type="protein sequence ID" value="KAL0067495.1"/>
    <property type="molecule type" value="Genomic_DNA"/>
</dbReference>
<feature type="coiled-coil region" evidence="1">
    <location>
        <begin position="70"/>
        <end position="97"/>
    </location>
</feature>
<organism evidence="2 3">
    <name type="scientific">Marasmius tenuissimus</name>
    <dbReference type="NCBI Taxonomy" id="585030"/>
    <lineage>
        <taxon>Eukaryota</taxon>
        <taxon>Fungi</taxon>
        <taxon>Dikarya</taxon>
        <taxon>Basidiomycota</taxon>
        <taxon>Agaricomycotina</taxon>
        <taxon>Agaricomycetes</taxon>
        <taxon>Agaricomycetidae</taxon>
        <taxon>Agaricales</taxon>
        <taxon>Marasmiineae</taxon>
        <taxon>Marasmiaceae</taxon>
        <taxon>Marasmius</taxon>
    </lineage>
</organism>
<gene>
    <name evidence="2" type="ORF">AAF712_005486</name>
</gene>
<evidence type="ECO:0000313" key="2">
    <source>
        <dbReference type="EMBL" id="KAL0067495.1"/>
    </source>
</evidence>
<comment type="caution">
    <text evidence="2">The sequence shown here is derived from an EMBL/GenBank/DDBJ whole genome shotgun (WGS) entry which is preliminary data.</text>
</comment>